<dbReference type="AlphaFoldDB" id="A7T0I6"/>
<comment type="cofactor">
    <cofactor evidence="1">
        <name>a divalent metal cation</name>
        <dbReference type="ChEBI" id="CHEBI:60240"/>
    </cofactor>
</comment>
<protein>
    <recommendedName>
        <fullName evidence="8">DDE Tnp4 domain-containing protein</fullName>
    </recommendedName>
</protein>
<dbReference type="Pfam" id="PF13359">
    <property type="entry name" value="DDE_Tnp_4"/>
    <property type="match status" value="1"/>
</dbReference>
<dbReference type="Pfam" id="PF13613">
    <property type="entry name" value="HTH_Tnp_4"/>
    <property type="match status" value="1"/>
</dbReference>
<gene>
    <name evidence="6" type="ORF">NEMVEDRAFT_v1g220449</name>
</gene>
<evidence type="ECO:0008006" key="8">
    <source>
        <dbReference type="Google" id="ProtNLM"/>
    </source>
</evidence>
<evidence type="ECO:0000256" key="2">
    <source>
        <dbReference type="ARBA" id="ARBA00022723"/>
    </source>
</evidence>
<sequence>MALQEIRLVLLSMVAILLLFVSLNPPLDDVVPLQQRILPGFHGHQYDGRDVFSLISGQFWLFWRNTGETPLSFIQLVTDSSPVLGRVNVHRDARIRQRRQKINLINQILLALMWLRKYLHFDNLALWFDIDPASVVRIIYKVVPELWRYFQNQMQWPIDLEWTNMMGNWPEFPSAVGSIDSTPHEIYRPLTEPQILFYSGHRHYHCFNTLLIIDNQGHLRYVHAGFMGSMHDATSYRRMPQIGPGLPLSLPHGAHFLANRAYPDGVSLLTAVRAQQMPKDMKTYKCIGSIWRLMDG</sequence>
<dbReference type="OMA" id="KCISTIW"/>
<dbReference type="Proteomes" id="UP000001593">
    <property type="component" value="Unassembled WGS sequence"/>
</dbReference>
<name>A7T0I6_NEMVE</name>
<reference evidence="6 7" key="1">
    <citation type="journal article" date="2007" name="Science">
        <title>Sea anemone genome reveals ancestral eumetazoan gene repertoire and genomic organization.</title>
        <authorList>
            <person name="Putnam N.H."/>
            <person name="Srivastava M."/>
            <person name="Hellsten U."/>
            <person name="Dirks B."/>
            <person name="Chapman J."/>
            <person name="Salamov A."/>
            <person name="Terry A."/>
            <person name="Shapiro H."/>
            <person name="Lindquist E."/>
            <person name="Kapitonov V.V."/>
            <person name="Jurka J."/>
            <person name="Genikhovich G."/>
            <person name="Grigoriev I.V."/>
            <person name="Lucas S.M."/>
            <person name="Steele R.E."/>
            <person name="Finnerty J.R."/>
            <person name="Technau U."/>
            <person name="Martindale M.Q."/>
            <person name="Rokhsar D.S."/>
        </authorList>
    </citation>
    <scope>NUCLEOTIDE SEQUENCE [LARGE SCALE GENOMIC DNA]</scope>
    <source>
        <strain evidence="7">CH2 X CH6</strain>
    </source>
</reference>
<feature type="chain" id="PRO_5002715384" description="DDE Tnp4 domain-containing protein" evidence="3">
    <location>
        <begin position="24"/>
        <end position="296"/>
    </location>
</feature>
<feature type="signal peptide" evidence="3">
    <location>
        <begin position="1"/>
        <end position="23"/>
    </location>
</feature>
<proteinExistence type="predicted"/>
<dbReference type="InParanoid" id="A7T0I6"/>
<evidence type="ECO:0000313" key="6">
    <source>
        <dbReference type="EMBL" id="EDO30529.1"/>
    </source>
</evidence>
<accession>A7T0I6</accession>
<keyword evidence="3" id="KW-0732">Signal</keyword>
<dbReference type="EMBL" id="DS470030">
    <property type="protein sequence ID" value="EDO30529.1"/>
    <property type="molecule type" value="Genomic_DNA"/>
</dbReference>
<evidence type="ECO:0000256" key="3">
    <source>
        <dbReference type="SAM" id="SignalP"/>
    </source>
</evidence>
<evidence type="ECO:0000256" key="1">
    <source>
        <dbReference type="ARBA" id="ARBA00001968"/>
    </source>
</evidence>
<dbReference type="InterPro" id="IPR027806">
    <property type="entry name" value="HARBI1_dom"/>
</dbReference>
<keyword evidence="2" id="KW-0479">Metal-binding</keyword>
<dbReference type="PhylomeDB" id="A7T0I6"/>
<keyword evidence="7" id="KW-1185">Reference proteome</keyword>
<dbReference type="InterPro" id="IPR027805">
    <property type="entry name" value="Transposase_HTH_dom"/>
</dbReference>
<evidence type="ECO:0000259" key="5">
    <source>
        <dbReference type="Pfam" id="PF13613"/>
    </source>
</evidence>
<feature type="domain" description="DDE Tnp4" evidence="4">
    <location>
        <begin position="179"/>
        <end position="272"/>
    </location>
</feature>
<evidence type="ECO:0000313" key="7">
    <source>
        <dbReference type="Proteomes" id="UP000001593"/>
    </source>
</evidence>
<dbReference type="HOGENOM" id="CLU_941050_0_0_1"/>
<organism evidence="6 7">
    <name type="scientific">Nematostella vectensis</name>
    <name type="common">Starlet sea anemone</name>
    <dbReference type="NCBI Taxonomy" id="45351"/>
    <lineage>
        <taxon>Eukaryota</taxon>
        <taxon>Metazoa</taxon>
        <taxon>Cnidaria</taxon>
        <taxon>Anthozoa</taxon>
        <taxon>Hexacorallia</taxon>
        <taxon>Actiniaria</taxon>
        <taxon>Edwardsiidae</taxon>
        <taxon>Nematostella</taxon>
    </lineage>
</organism>
<evidence type="ECO:0000259" key="4">
    <source>
        <dbReference type="Pfam" id="PF13359"/>
    </source>
</evidence>
<feature type="domain" description="Transposase Helix-turn-helix" evidence="5">
    <location>
        <begin position="101"/>
        <end position="146"/>
    </location>
</feature>
<dbReference type="GO" id="GO:0046872">
    <property type="term" value="F:metal ion binding"/>
    <property type="evidence" value="ECO:0007669"/>
    <property type="project" value="UniProtKB-KW"/>
</dbReference>